<feature type="transmembrane region" description="Helical" evidence="1">
    <location>
        <begin position="110"/>
        <end position="130"/>
    </location>
</feature>
<feature type="transmembrane region" description="Helical" evidence="1">
    <location>
        <begin position="227"/>
        <end position="243"/>
    </location>
</feature>
<evidence type="ECO:0000313" key="2">
    <source>
        <dbReference type="EMBL" id="OAN55073.1"/>
    </source>
</evidence>
<keyword evidence="1" id="KW-0472">Membrane</keyword>
<dbReference type="EMBL" id="LWQU01000104">
    <property type="protein sequence ID" value="OAN55073.1"/>
    <property type="molecule type" value="Genomic_DNA"/>
</dbReference>
<reference evidence="2 3" key="1">
    <citation type="submission" date="2016-04" db="EMBL/GenBank/DDBJ databases">
        <title>Draft genome sequence of freshwater magnetotactic bacteria Magnetospirillum marisnigri SP-1 and Magnetospirillum moscoviense BB-1.</title>
        <authorList>
            <person name="Koziaeva V."/>
            <person name="Dziuba M.V."/>
            <person name="Ivanov T.M."/>
            <person name="Kuznetsov B."/>
            <person name="Grouzdev D.S."/>
        </authorList>
    </citation>
    <scope>NUCLEOTIDE SEQUENCE [LARGE SCALE GENOMIC DNA]</scope>
    <source>
        <strain evidence="2 3">BB-1</strain>
    </source>
</reference>
<keyword evidence="1" id="KW-1133">Transmembrane helix</keyword>
<feature type="transmembrane region" description="Helical" evidence="1">
    <location>
        <begin position="528"/>
        <end position="549"/>
    </location>
</feature>
<feature type="transmembrane region" description="Helical" evidence="1">
    <location>
        <begin position="171"/>
        <end position="188"/>
    </location>
</feature>
<organism evidence="2 3">
    <name type="scientific">Magnetospirillum moscoviense</name>
    <dbReference type="NCBI Taxonomy" id="1437059"/>
    <lineage>
        <taxon>Bacteria</taxon>
        <taxon>Pseudomonadati</taxon>
        <taxon>Pseudomonadota</taxon>
        <taxon>Alphaproteobacteria</taxon>
        <taxon>Rhodospirillales</taxon>
        <taxon>Rhodospirillaceae</taxon>
        <taxon>Magnetospirillum</taxon>
    </lineage>
</organism>
<dbReference type="RefSeq" id="WP_068498156.1">
    <property type="nucleotide sequence ID" value="NZ_LWQU01000104.1"/>
</dbReference>
<sequence>MMPPKIVVVGLAAIGAGMMLALFAAAAPYVGAGSDDNFVLWRLAGMPRGSLLRLGIEVAAAGGVVALIPMLRRLFQPGGTVALLARPAASGLRKLSSTAPRGWRAINRDWVATVTLLPFGAYILAFMVTVPPGLPWIAPDSMTYIGFSPTRTLLYPALLRALAVLSDDPRVLVLPFLVVGIVATIAFAEATQRAFRNILVSVPAGIGLLFCWSLLEHAGFVLSDYPFYAAYTATLAAALMALRQPRPAWLITVGLLIGVSIAIRPVGIVLLTVPFFLACSHIRQWRRLVLFLALPLAVTLLAQAAANQTVFGFFGLSRFSGYPWAGNTALLMTAETPTRHPELRDEIVAMARPYREEIDATATAQDRYIALINTANPLIGHTGSLAMAYGKRKELVTFGDTSAQVALVGWMNGLSTLNAGLGALPAQTFALSIWQDGFLLGLGREAHMANLGEFATLTALKMRFSWQSVLPWYGIGSDFSSHRQLLPGQADLGMSTAVSEKPRHMIPGVSIGGFNVVVERLQRLSRIVPVPMVILLSSLFGMGATLAYLARFRSVPTVHAAIAMLGATTLLYHLMMCIAQIPIGRFVVVVAAAPAVLLFIPLAGLGWLFSRPARRPGEG</sequence>
<comment type="caution">
    <text evidence="2">The sequence shown here is derived from an EMBL/GenBank/DDBJ whole genome shotgun (WGS) entry which is preliminary data.</text>
</comment>
<feature type="transmembrane region" description="Helical" evidence="1">
    <location>
        <begin position="561"/>
        <end position="581"/>
    </location>
</feature>
<protein>
    <recommendedName>
        <fullName evidence="4">Glycosyltransferase RgtA/B/C/D-like domain-containing protein</fullName>
    </recommendedName>
</protein>
<proteinExistence type="predicted"/>
<keyword evidence="3" id="KW-1185">Reference proteome</keyword>
<dbReference type="STRING" id="1437059.A6A05_00495"/>
<feature type="transmembrane region" description="Helical" evidence="1">
    <location>
        <begin position="249"/>
        <end position="276"/>
    </location>
</feature>
<accession>A0A178MX17</accession>
<feature type="transmembrane region" description="Helical" evidence="1">
    <location>
        <begin position="288"/>
        <end position="306"/>
    </location>
</feature>
<keyword evidence="1" id="KW-0812">Transmembrane</keyword>
<evidence type="ECO:0000313" key="3">
    <source>
        <dbReference type="Proteomes" id="UP000078543"/>
    </source>
</evidence>
<evidence type="ECO:0000256" key="1">
    <source>
        <dbReference type="SAM" id="Phobius"/>
    </source>
</evidence>
<dbReference type="Proteomes" id="UP000078543">
    <property type="component" value="Unassembled WGS sequence"/>
</dbReference>
<dbReference type="OrthoDB" id="7330109at2"/>
<name>A0A178MX17_9PROT</name>
<gene>
    <name evidence="2" type="ORF">A6A05_00495</name>
</gene>
<feature type="transmembrane region" description="Helical" evidence="1">
    <location>
        <begin position="142"/>
        <end position="159"/>
    </location>
</feature>
<feature type="transmembrane region" description="Helical" evidence="1">
    <location>
        <begin position="587"/>
        <end position="609"/>
    </location>
</feature>
<evidence type="ECO:0008006" key="4">
    <source>
        <dbReference type="Google" id="ProtNLM"/>
    </source>
</evidence>
<feature type="transmembrane region" description="Helical" evidence="1">
    <location>
        <begin position="50"/>
        <end position="71"/>
    </location>
</feature>
<feature type="transmembrane region" description="Helical" evidence="1">
    <location>
        <begin position="194"/>
        <end position="215"/>
    </location>
</feature>
<dbReference type="AlphaFoldDB" id="A0A178MX17"/>